<gene>
    <name evidence="2" type="ORF">ORAREDHAP_LOCUS360</name>
</gene>
<dbReference type="Proteomes" id="UP000507245">
    <property type="component" value="Unassembled WGS sequence"/>
</dbReference>
<accession>A0A6J5VV40</accession>
<protein>
    <submittedName>
        <fullName evidence="2">Uncharacterized protein</fullName>
    </submittedName>
</protein>
<dbReference type="EMBL" id="CAEKKB010000001">
    <property type="protein sequence ID" value="CAB4292203.1"/>
    <property type="molecule type" value="Genomic_DNA"/>
</dbReference>
<feature type="region of interest" description="Disordered" evidence="1">
    <location>
        <begin position="19"/>
        <end position="53"/>
    </location>
</feature>
<name>A0A6J5VV40_PRUAR</name>
<sequence>MSTGLVSQVKEVSQSAIATLRPWGETPGADRNQPPLQSLRGHDPTGPELDPFPLQLHLGPLDRALPQPPIPPGLHHRLLDHFRRVARPLLLT</sequence>
<dbReference type="AlphaFoldDB" id="A0A6J5VV40"/>
<evidence type="ECO:0000256" key="1">
    <source>
        <dbReference type="SAM" id="MobiDB-lite"/>
    </source>
</evidence>
<proteinExistence type="predicted"/>
<reference evidence="3" key="1">
    <citation type="journal article" date="2020" name="Genome Biol.">
        <title>Gamete binning: chromosome-level and haplotype-resolved genome assembly enabled by high-throughput single-cell sequencing of gamete genomes.</title>
        <authorList>
            <person name="Campoy J.A."/>
            <person name="Sun H."/>
            <person name="Goel M."/>
            <person name="Jiao W.-B."/>
            <person name="Folz-Donahue K."/>
            <person name="Wang N."/>
            <person name="Rubio M."/>
            <person name="Liu C."/>
            <person name="Kukat C."/>
            <person name="Ruiz D."/>
            <person name="Huettel B."/>
            <person name="Schneeberger K."/>
        </authorList>
    </citation>
    <scope>NUCLEOTIDE SEQUENCE [LARGE SCALE GENOMIC DNA]</scope>
    <source>
        <strain evidence="3">cv. Rojo Pasion</strain>
    </source>
</reference>
<evidence type="ECO:0000313" key="3">
    <source>
        <dbReference type="Proteomes" id="UP000507245"/>
    </source>
</evidence>
<organism evidence="2 3">
    <name type="scientific">Prunus armeniaca</name>
    <name type="common">Apricot</name>
    <name type="synonym">Armeniaca vulgaris</name>
    <dbReference type="NCBI Taxonomy" id="36596"/>
    <lineage>
        <taxon>Eukaryota</taxon>
        <taxon>Viridiplantae</taxon>
        <taxon>Streptophyta</taxon>
        <taxon>Embryophyta</taxon>
        <taxon>Tracheophyta</taxon>
        <taxon>Spermatophyta</taxon>
        <taxon>Magnoliopsida</taxon>
        <taxon>eudicotyledons</taxon>
        <taxon>Gunneridae</taxon>
        <taxon>Pentapetalae</taxon>
        <taxon>rosids</taxon>
        <taxon>fabids</taxon>
        <taxon>Rosales</taxon>
        <taxon>Rosaceae</taxon>
        <taxon>Amygdaloideae</taxon>
        <taxon>Amygdaleae</taxon>
        <taxon>Prunus</taxon>
    </lineage>
</organism>
<evidence type="ECO:0000313" key="2">
    <source>
        <dbReference type="EMBL" id="CAB4292203.1"/>
    </source>
</evidence>
<keyword evidence="3" id="KW-1185">Reference proteome</keyword>